<proteinExistence type="predicted"/>
<dbReference type="AlphaFoldDB" id="A0A0F9M0X5"/>
<protein>
    <recommendedName>
        <fullName evidence="2">JAB domain-containing protein</fullName>
    </recommendedName>
</protein>
<evidence type="ECO:0000313" key="1">
    <source>
        <dbReference type="EMBL" id="KKM99268.1"/>
    </source>
</evidence>
<comment type="caution">
    <text evidence="1">The sequence shown here is derived from an EMBL/GenBank/DDBJ whole genome shotgun (WGS) entry which is preliminary data.</text>
</comment>
<dbReference type="EMBL" id="LAZR01005517">
    <property type="protein sequence ID" value="KKM99268.1"/>
    <property type="molecule type" value="Genomic_DNA"/>
</dbReference>
<organism evidence="1">
    <name type="scientific">marine sediment metagenome</name>
    <dbReference type="NCBI Taxonomy" id="412755"/>
    <lineage>
        <taxon>unclassified sequences</taxon>
        <taxon>metagenomes</taxon>
        <taxon>ecological metagenomes</taxon>
    </lineage>
</organism>
<sequence>MIEILPFTAKFHDCDDFREQIAVLYLDSIQNETVRFVRSWIRVCQPGMASFDPINPGAGGSAGWNWLDDKIENRGVRGVFHTHPLGVENFSGHDVVSQIALAKTYGKKMLWHGVQAYDCEYAHFKCMYMINGQIFVYEYDPILSDPNDMIIILQAPILLDHAGNIHMIYGG</sequence>
<accession>A0A0F9M0X5</accession>
<gene>
    <name evidence="1" type="ORF">LCGC14_1149620</name>
</gene>
<name>A0A0F9M0X5_9ZZZZ</name>
<reference evidence="1" key="1">
    <citation type="journal article" date="2015" name="Nature">
        <title>Complex archaea that bridge the gap between prokaryotes and eukaryotes.</title>
        <authorList>
            <person name="Spang A."/>
            <person name="Saw J.H."/>
            <person name="Jorgensen S.L."/>
            <person name="Zaremba-Niedzwiedzka K."/>
            <person name="Martijn J."/>
            <person name="Lind A.E."/>
            <person name="van Eijk R."/>
            <person name="Schleper C."/>
            <person name="Guy L."/>
            <person name="Ettema T.J."/>
        </authorList>
    </citation>
    <scope>NUCLEOTIDE SEQUENCE</scope>
</reference>
<evidence type="ECO:0008006" key="2">
    <source>
        <dbReference type="Google" id="ProtNLM"/>
    </source>
</evidence>